<dbReference type="Ensembl" id="ENSMZET00005000168.1">
    <property type="protein sequence ID" value="ENSMZEP00005000128.1"/>
    <property type="gene ID" value="ENSMZEG00005000155.1"/>
</dbReference>
<dbReference type="PANTHER" id="PTHR36292:SF1">
    <property type="entry name" value="UPF0575 PROTEIN C19ORF67"/>
    <property type="match status" value="1"/>
</dbReference>
<keyword evidence="2" id="KW-1185">Reference proteome</keyword>
<reference evidence="1 2" key="1">
    <citation type="journal article" date="2014" name="Nature">
        <title>The genomic substrate for adaptive radiation in African cichlid fish.</title>
        <authorList>
            <person name="Brawand D."/>
            <person name="Wagner C.E."/>
            <person name="Li Y.I."/>
            <person name="Malinsky M."/>
            <person name="Keller I."/>
            <person name="Fan S."/>
            <person name="Simakov O."/>
            <person name="Ng A.Y."/>
            <person name="Lim Z.W."/>
            <person name="Bezault E."/>
            <person name="Turner-Maier J."/>
            <person name="Johnson J."/>
            <person name="Alcazar R."/>
            <person name="Noh H.J."/>
            <person name="Russell P."/>
            <person name="Aken B."/>
            <person name="Alfoldi J."/>
            <person name="Amemiya C."/>
            <person name="Azzouzi N."/>
            <person name="Baroiller J.F."/>
            <person name="Barloy-Hubler F."/>
            <person name="Berlin A."/>
            <person name="Bloomquist R."/>
            <person name="Carleton K.L."/>
            <person name="Conte M.A."/>
            <person name="D'Cotta H."/>
            <person name="Eshel O."/>
            <person name="Gaffney L."/>
            <person name="Galibert F."/>
            <person name="Gante H.F."/>
            <person name="Gnerre S."/>
            <person name="Greuter L."/>
            <person name="Guyon R."/>
            <person name="Haddad N.S."/>
            <person name="Haerty W."/>
            <person name="Harris R.M."/>
            <person name="Hofmann H.A."/>
            <person name="Hourlier T."/>
            <person name="Hulata G."/>
            <person name="Jaffe D.B."/>
            <person name="Lara M."/>
            <person name="Lee A.P."/>
            <person name="MacCallum I."/>
            <person name="Mwaiko S."/>
            <person name="Nikaido M."/>
            <person name="Nishihara H."/>
            <person name="Ozouf-Costaz C."/>
            <person name="Penman D.J."/>
            <person name="Przybylski D."/>
            <person name="Rakotomanga M."/>
            <person name="Renn S.C.P."/>
            <person name="Ribeiro F.J."/>
            <person name="Ron M."/>
            <person name="Salzburger W."/>
            <person name="Sanchez-Pulido L."/>
            <person name="Santos M.E."/>
            <person name="Searle S."/>
            <person name="Sharpe T."/>
            <person name="Swofford R."/>
            <person name="Tan F.J."/>
            <person name="Williams L."/>
            <person name="Young S."/>
            <person name="Yin S."/>
            <person name="Okada N."/>
            <person name="Kocher T.D."/>
            <person name="Miska E.A."/>
            <person name="Lander E.S."/>
            <person name="Venkatesh B."/>
            <person name="Fernald R.D."/>
            <person name="Meyer A."/>
            <person name="Ponting C.P."/>
            <person name="Streelman J.T."/>
            <person name="Lindblad-Toh K."/>
            <person name="Seehausen O."/>
            <person name="Di Palma F."/>
        </authorList>
    </citation>
    <scope>NUCLEOTIDE SEQUENCE</scope>
</reference>
<dbReference type="Pfam" id="PF11771">
    <property type="entry name" value="DUF3314"/>
    <property type="match status" value="1"/>
</dbReference>
<organism evidence="1 2">
    <name type="scientific">Maylandia zebra</name>
    <name type="common">zebra mbuna</name>
    <dbReference type="NCBI Taxonomy" id="106582"/>
    <lineage>
        <taxon>Eukaryota</taxon>
        <taxon>Metazoa</taxon>
        <taxon>Chordata</taxon>
        <taxon>Craniata</taxon>
        <taxon>Vertebrata</taxon>
        <taxon>Euteleostomi</taxon>
        <taxon>Actinopterygii</taxon>
        <taxon>Neopterygii</taxon>
        <taxon>Teleostei</taxon>
        <taxon>Neoteleostei</taxon>
        <taxon>Acanthomorphata</taxon>
        <taxon>Ovalentaria</taxon>
        <taxon>Cichlomorphae</taxon>
        <taxon>Cichliformes</taxon>
        <taxon>Cichlidae</taxon>
        <taxon>African cichlids</taxon>
        <taxon>Pseudocrenilabrinae</taxon>
        <taxon>Haplochromini</taxon>
        <taxon>Maylandia</taxon>
        <taxon>Maylandia zebra complex</taxon>
    </lineage>
</organism>
<dbReference type="GeneTree" id="ENSGT00390000009916"/>
<dbReference type="Proteomes" id="UP000265160">
    <property type="component" value="LG6"/>
</dbReference>
<reference evidence="1" key="3">
    <citation type="submission" date="2025-09" db="UniProtKB">
        <authorList>
            <consortium name="Ensembl"/>
        </authorList>
    </citation>
    <scope>IDENTIFICATION</scope>
</reference>
<dbReference type="AlphaFoldDB" id="A0A3P9ARB2"/>
<reference evidence="1" key="2">
    <citation type="submission" date="2025-08" db="UniProtKB">
        <authorList>
            <consortium name="Ensembl"/>
        </authorList>
    </citation>
    <scope>IDENTIFICATION</scope>
</reference>
<dbReference type="STRING" id="106582.ENSMZEP00005000128"/>
<protein>
    <submittedName>
        <fullName evidence="1">Si:ch211-214c7.5</fullName>
    </submittedName>
</protein>
<evidence type="ECO:0000313" key="2">
    <source>
        <dbReference type="Proteomes" id="UP000265160"/>
    </source>
</evidence>
<name>A0A3P9ARB2_9CICH</name>
<accession>A0A3P9ARB2</accession>
<dbReference type="PANTHER" id="PTHR36292">
    <property type="entry name" value="UPF0575 PROTEIN C19ORF67"/>
    <property type="match status" value="1"/>
</dbReference>
<proteinExistence type="predicted"/>
<dbReference type="InterPro" id="IPR021748">
    <property type="entry name" value="DUF3314"/>
</dbReference>
<evidence type="ECO:0000313" key="1">
    <source>
        <dbReference type="Ensembl" id="ENSMZEP00005000128.1"/>
    </source>
</evidence>
<sequence length="214" mass="25139">MWSHFFRPTDYFTFSLHLRAEPTVENQHFVILFFNTPIIFVFSAQPQHCDCCYKPFTLNINVFCVFVPSVSQFCIGQSQLGHLRLTVFRYCVPTPYLSQVNTGLYKRMRWNVEKLHNDEEKEAETDYYFLCCEDFRPHREADDSCSHDDLKGIWSIGRWVQVDPDPNSDDINDWILCEVPLANYHRLLFLGEDEPSSCKATDSLMKLLLTLETD</sequence>